<sequence>METQIVLYSLLVLYDNERVETASKRIFTARLSPDTPIPELAEIIKAKCKPDLDHLAAYNLELWKCKTPLDDPRLADFLGHEALQGIPRAQIVPAGTEHNVGEVSMERLGDLQPTSHYWNAESRPPSINIVVLARALKNLIDEDEYNTRKVEGNLAKQYEDIVINVAKWGRFQHQDILLNNLISTTPAADRLPFVSRFEATLVKKVGMAADAENLFSEIEDRECRSVYFAPTSTTSGDEASAEDMRAAGKGEVSHILHVSLPWERFWNPARAAFSGIDRLKLKESLFSAMCLWLLPCHLPVSDSVTLKFGMSSWPFELMTRKADDASKELRSYRPKSDFLLSKSQLPRLMIEVNSTSSNDLWPADLIRMLLSGAAIVRFANGFLDAFKQERDFVLITIYIRENGAVDWYTLFQIRNESRVHYSLEKLTLDTAPGRAGFMLRLYNLVHMLCKTDEDTDTKTTISKLVEAFVNYRAEYGMKSFHTESNSAGSKRKRVRSDHGAPGGVRGSGEQENDVDADELAAHDYQVVPDVIEFAPGHVMETLRKLPPNILTVFRKSNHTKTLVAKKIPAESTEIDILTFIGSKQTRSEHIISMLDSFRGESCSWAIFPKLPYSLRDALALSPDELSRHVRQVCFGLIKGLAFLHELRVAHRDIKPANLLVDGNFCLKIIDFDLAVRVRNEDDEVGDQCGTKGWTAPEVEKLTYSPIRSDRWSCGHTIQHVLNRLQQEDALLKDIALKLKADDPQQRPSLTQCREWNTMTAQNARSDKAPEMAKRPLSSDEETLVDFQPEIQNPAKRCKKLERISGGGGGDLVESPLLHSDAVAEVY</sequence>
<dbReference type="PANTHER" id="PTHR44167">
    <property type="entry name" value="OVARIAN-SPECIFIC SERINE/THREONINE-PROTEIN KINASE LOK-RELATED"/>
    <property type="match status" value="1"/>
</dbReference>
<name>A0ABR3JZ19_9AGAR</name>
<dbReference type="Gene3D" id="1.10.510.10">
    <property type="entry name" value="Transferase(Phosphotransferase) domain 1"/>
    <property type="match status" value="1"/>
</dbReference>
<dbReference type="PANTHER" id="PTHR44167:SF24">
    <property type="entry name" value="SERINE_THREONINE-PROTEIN KINASE CHK2"/>
    <property type="match status" value="1"/>
</dbReference>
<proteinExistence type="predicted"/>
<feature type="region of interest" description="Disordered" evidence="1">
    <location>
        <begin position="482"/>
        <end position="513"/>
    </location>
</feature>
<reference evidence="4" key="1">
    <citation type="submission" date="2024-06" db="EMBL/GenBank/DDBJ databases">
        <title>Multi-omics analyses provide insights into the biosynthesis of the anticancer antibiotic pleurotin in Hohenbuehelia grisea.</title>
        <authorList>
            <person name="Weaver J.A."/>
            <person name="Alberti F."/>
        </authorList>
    </citation>
    <scope>NUCLEOTIDE SEQUENCE [LARGE SCALE GENOMIC DNA]</scope>
    <source>
        <strain evidence="4">T-177</strain>
    </source>
</reference>
<dbReference type="SMART" id="SM00220">
    <property type="entry name" value="S_TKc"/>
    <property type="match status" value="1"/>
</dbReference>
<organism evidence="3 4">
    <name type="scientific">Hohenbuehelia grisea</name>
    <dbReference type="NCBI Taxonomy" id="104357"/>
    <lineage>
        <taxon>Eukaryota</taxon>
        <taxon>Fungi</taxon>
        <taxon>Dikarya</taxon>
        <taxon>Basidiomycota</taxon>
        <taxon>Agaricomycotina</taxon>
        <taxon>Agaricomycetes</taxon>
        <taxon>Agaricomycetidae</taxon>
        <taxon>Agaricales</taxon>
        <taxon>Pleurotineae</taxon>
        <taxon>Pleurotaceae</taxon>
        <taxon>Hohenbuehelia</taxon>
    </lineage>
</organism>
<dbReference type="InterPro" id="IPR008271">
    <property type="entry name" value="Ser/Thr_kinase_AS"/>
</dbReference>
<dbReference type="Pfam" id="PF00069">
    <property type="entry name" value="Pkinase"/>
    <property type="match status" value="1"/>
</dbReference>
<dbReference type="PROSITE" id="PS50011">
    <property type="entry name" value="PROTEIN_KINASE_DOM"/>
    <property type="match status" value="1"/>
</dbReference>
<dbReference type="CDD" id="cd00180">
    <property type="entry name" value="PKc"/>
    <property type="match status" value="1"/>
</dbReference>
<dbReference type="InterPro" id="IPR000719">
    <property type="entry name" value="Prot_kinase_dom"/>
</dbReference>
<dbReference type="EMBL" id="JASNQZ010000002">
    <property type="protein sequence ID" value="KAL0960377.1"/>
    <property type="molecule type" value="Genomic_DNA"/>
</dbReference>
<evidence type="ECO:0000313" key="4">
    <source>
        <dbReference type="Proteomes" id="UP001556367"/>
    </source>
</evidence>
<dbReference type="Proteomes" id="UP001556367">
    <property type="component" value="Unassembled WGS sequence"/>
</dbReference>
<gene>
    <name evidence="3" type="ORF">HGRIS_012001</name>
</gene>
<dbReference type="InterPro" id="IPR011009">
    <property type="entry name" value="Kinase-like_dom_sf"/>
</dbReference>
<protein>
    <recommendedName>
        <fullName evidence="2">Protein kinase domain-containing protein</fullName>
    </recommendedName>
</protein>
<evidence type="ECO:0000256" key="1">
    <source>
        <dbReference type="SAM" id="MobiDB-lite"/>
    </source>
</evidence>
<feature type="domain" description="Protein kinase" evidence="2">
    <location>
        <begin position="524"/>
        <end position="817"/>
    </location>
</feature>
<keyword evidence="4" id="KW-1185">Reference proteome</keyword>
<evidence type="ECO:0000313" key="3">
    <source>
        <dbReference type="EMBL" id="KAL0960377.1"/>
    </source>
</evidence>
<dbReference type="PROSITE" id="PS00108">
    <property type="entry name" value="PROTEIN_KINASE_ST"/>
    <property type="match status" value="1"/>
</dbReference>
<comment type="caution">
    <text evidence="3">The sequence shown here is derived from an EMBL/GenBank/DDBJ whole genome shotgun (WGS) entry which is preliminary data.</text>
</comment>
<dbReference type="SUPFAM" id="SSF56112">
    <property type="entry name" value="Protein kinase-like (PK-like)"/>
    <property type="match status" value="1"/>
</dbReference>
<accession>A0ABR3JZ19</accession>
<evidence type="ECO:0000259" key="2">
    <source>
        <dbReference type="PROSITE" id="PS50011"/>
    </source>
</evidence>